<keyword evidence="1" id="KW-0479">Metal-binding</keyword>
<keyword evidence="6" id="KW-1185">Reference proteome</keyword>
<protein>
    <submittedName>
        <fullName evidence="5">Plastocyanin</fullName>
    </submittedName>
</protein>
<keyword evidence="2" id="KW-0186">Copper</keyword>
<feature type="domain" description="Blue (type 1) copper" evidence="4">
    <location>
        <begin position="57"/>
        <end position="167"/>
    </location>
</feature>
<evidence type="ECO:0000313" key="5">
    <source>
        <dbReference type="EMBL" id="MDQ0117858.1"/>
    </source>
</evidence>
<evidence type="ECO:0000259" key="4">
    <source>
        <dbReference type="Pfam" id="PF00127"/>
    </source>
</evidence>
<dbReference type="EMBL" id="JAUSSY010000003">
    <property type="protein sequence ID" value="MDQ0117858.1"/>
    <property type="molecule type" value="Genomic_DNA"/>
</dbReference>
<dbReference type="InterPro" id="IPR008972">
    <property type="entry name" value="Cupredoxin"/>
</dbReference>
<evidence type="ECO:0000256" key="3">
    <source>
        <dbReference type="SAM" id="SignalP"/>
    </source>
</evidence>
<dbReference type="InterPro" id="IPR052721">
    <property type="entry name" value="ET_Amicyanin"/>
</dbReference>
<dbReference type="InterPro" id="IPR000923">
    <property type="entry name" value="BlueCu_1"/>
</dbReference>
<evidence type="ECO:0000256" key="1">
    <source>
        <dbReference type="ARBA" id="ARBA00022723"/>
    </source>
</evidence>
<sequence length="317" mass="34376">MKSSRGSNSRFKILAFIVAFAVSLLASMAAAGPASAGQSGHRTWEVQVGSESRNQAIQGMQFLPSEIFINEQDTITWEANSAEIHTVTFLASGQPLQPFNPFNNDELLKRGGDSYDGHSYYNSGLLANVDVPGFPDARSYSLVFPREGDFTYYCLVHGAVMKGTVHVREQGTDYPYSQADYDKSSRAEERSILRDGRELTADLADQANSHRVIAGGDDGVAMVMRFVRPTVTVHVGDTVVFANTGMDAPHTVTFGTEPANIFAPSGDPTQFTGGNLNSGIMWPGAEFAVTFQAQGTFEYICALHDYMGMVGKVKVVD</sequence>
<keyword evidence="3" id="KW-0732">Signal</keyword>
<dbReference type="PANTHER" id="PTHR36507:SF1">
    <property type="entry name" value="BLL1555 PROTEIN"/>
    <property type="match status" value="1"/>
</dbReference>
<dbReference type="Gene3D" id="2.60.40.420">
    <property type="entry name" value="Cupredoxins - blue copper proteins"/>
    <property type="match status" value="2"/>
</dbReference>
<reference evidence="5 6" key="1">
    <citation type="submission" date="2023-07" db="EMBL/GenBank/DDBJ databases">
        <title>Sorghum-associated microbial communities from plants grown in Nebraska, USA.</title>
        <authorList>
            <person name="Schachtman D."/>
        </authorList>
    </citation>
    <scope>NUCLEOTIDE SEQUENCE [LARGE SCALE GENOMIC DNA]</scope>
    <source>
        <strain evidence="5 6">DS994</strain>
    </source>
</reference>
<comment type="caution">
    <text evidence="5">The sequence shown here is derived from an EMBL/GenBank/DDBJ whole genome shotgun (WGS) entry which is preliminary data.</text>
</comment>
<name>A0ABT9UDZ1_9MICC</name>
<dbReference type="PANTHER" id="PTHR36507">
    <property type="entry name" value="BLL1555 PROTEIN"/>
    <property type="match status" value="1"/>
</dbReference>
<feature type="domain" description="Blue (type 1) copper" evidence="4">
    <location>
        <begin position="223"/>
        <end position="315"/>
    </location>
</feature>
<evidence type="ECO:0000313" key="6">
    <source>
        <dbReference type="Proteomes" id="UP001226389"/>
    </source>
</evidence>
<proteinExistence type="predicted"/>
<accession>A0ABT9UDZ1</accession>
<dbReference type="Proteomes" id="UP001226389">
    <property type="component" value="Unassembled WGS sequence"/>
</dbReference>
<dbReference type="RefSeq" id="WP_307488616.1">
    <property type="nucleotide sequence ID" value="NZ_JAUSSY010000003.1"/>
</dbReference>
<gene>
    <name evidence="5" type="ORF">J2T22_001031</name>
</gene>
<feature type="signal peptide" evidence="3">
    <location>
        <begin position="1"/>
        <end position="36"/>
    </location>
</feature>
<organism evidence="5 6">
    <name type="scientific">Pseudarthrobacter defluvii</name>
    <dbReference type="NCBI Taxonomy" id="410837"/>
    <lineage>
        <taxon>Bacteria</taxon>
        <taxon>Bacillati</taxon>
        <taxon>Actinomycetota</taxon>
        <taxon>Actinomycetes</taxon>
        <taxon>Micrococcales</taxon>
        <taxon>Micrococcaceae</taxon>
        <taxon>Pseudarthrobacter</taxon>
    </lineage>
</organism>
<feature type="chain" id="PRO_5046745148" evidence="3">
    <location>
        <begin position="37"/>
        <end position="317"/>
    </location>
</feature>
<dbReference type="SUPFAM" id="SSF49503">
    <property type="entry name" value="Cupredoxins"/>
    <property type="match status" value="2"/>
</dbReference>
<evidence type="ECO:0000256" key="2">
    <source>
        <dbReference type="ARBA" id="ARBA00023008"/>
    </source>
</evidence>
<dbReference type="Pfam" id="PF00127">
    <property type="entry name" value="Copper-bind"/>
    <property type="match status" value="2"/>
</dbReference>